<evidence type="ECO:0000256" key="4">
    <source>
        <dbReference type="ARBA" id="ARBA00022989"/>
    </source>
</evidence>
<keyword evidence="2 7" id="KW-0813">Transport</keyword>
<evidence type="ECO:0000259" key="9">
    <source>
        <dbReference type="Pfam" id="PF04138"/>
    </source>
</evidence>
<dbReference type="PIRSF" id="PIRSF006298">
    <property type="entry name" value="GtrA_prd"/>
    <property type="match status" value="1"/>
</dbReference>
<dbReference type="InterPro" id="IPR016480">
    <property type="entry name" value="Glc_translocase_bactprenl-link"/>
</dbReference>
<gene>
    <name evidence="10" type="ORF">ATQ15_26460</name>
    <name evidence="11" type="ORF">BH006_12675</name>
</gene>
<evidence type="ECO:0000256" key="6">
    <source>
        <dbReference type="ARBA" id="ARBA00025595"/>
    </source>
</evidence>
<dbReference type="AlphaFoldDB" id="A0A3F3IQN9"/>
<evidence type="ECO:0000313" key="10">
    <source>
        <dbReference type="EMBL" id="MIT46997.1"/>
    </source>
</evidence>
<evidence type="ECO:0000256" key="1">
    <source>
        <dbReference type="ARBA" id="ARBA00004141"/>
    </source>
</evidence>
<dbReference type="EMBL" id="RSTW01000045">
    <property type="protein sequence ID" value="MIT46997.1"/>
    <property type="molecule type" value="Genomic_DNA"/>
</dbReference>
<dbReference type="PANTHER" id="PTHR38459:SF1">
    <property type="entry name" value="PROPHAGE BACTOPRENOL-LINKED GLUCOSE TRANSLOCASE HOMOLOG"/>
    <property type="match status" value="1"/>
</dbReference>
<dbReference type="PANTHER" id="PTHR38459">
    <property type="entry name" value="PROPHAGE BACTOPRENOL-LINKED GLUCOSE TRANSLOCASE HOMOLOG"/>
    <property type="match status" value="1"/>
</dbReference>
<keyword evidence="3 8" id="KW-0812">Transmembrane</keyword>
<dbReference type="GO" id="GO:0005886">
    <property type="term" value="C:plasma membrane"/>
    <property type="evidence" value="ECO:0007669"/>
    <property type="project" value="TreeGrafter"/>
</dbReference>
<dbReference type="EMBL" id="MJEL01000002">
    <property type="protein sequence ID" value="OEH99434.1"/>
    <property type="molecule type" value="Genomic_DNA"/>
</dbReference>
<evidence type="ECO:0000256" key="3">
    <source>
        <dbReference type="ARBA" id="ARBA00022692"/>
    </source>
</evidence>
<comment type="subcellular location">
    <subcellularLocation>
        <location evidence="1">Membrane</location>
        <topology evidence="1">Multi-pass membrane protein</topology>
    </subcellularLocation>
</comment>
<feature type="transmembrane region" description="Helical" evidence="8">
    <location>
        <begin position="36"/>
        <end position="53"/>
    </location>
</feature>
<dbReference type="Proteomes" id="UP000885418">
    <property type="component" value="Unassembled WGS sequence"/>
</dbReference>
<reference evidence="10" key="2">
    <citation type="submission" date="2018-07" db="EMBL/GenBank/DDBJ databases">
        <authorList>
            <consortium name="GenomeTrakr network: Whole genome sequencing for foodborne pathogen traceback"/>
        </authorList>
    </citation>
    <scope>NUCLEOTIDE SEQUENCE [LARGE SCALE GENOMIC DNA]</scope>
    <source>
        <strain evidence="10">CFSAN034452</strain>
    </source>
</reference>
<comment type="function">
    <text evidence="6 7">Involved in O antigen modification. Involved in the translocation of bactoprenol-linked glucose across the cytoplasmic membrane.</text>
</comment>
<evidence type="ECO:0000256" key="8">
    <source>
        <dbReference type="SAM" id="Phobius"/>
    </source>
</evidence>
<sequence length="118" mass="13098">MLKLFAKYTSIGVLNTLIHWGIFALVVASFGSPQSIANLSGFCVAVTFSFFMNARYTFSSKTTKYRYFIFVGFMGALAFISGVIADRFELPAITTLIFFSGSSLVLGFLYSKFVVFKD</sequence>
<feature type="domain" description="GtrA/DPMS transmembrane" evidence="9">
    <location>
        <begin position="7"/>
        <end position="116"/>
    </location>
</feature>
<protein>
    <recommendedName>
        <fullName evidence="7">Bactoprenol-linked glucose translocase</fullName>
    </recommendedName>
</protein>
<dbReference type="Proteomes" id="UP000852880">
    <property type="component" value="Unassembled WGS sequence"/>
</dbReference>
<organism evidence="11">
    <name type="scientific">Salmonella enterica</name>
    <name type="common">Salmonella choleraesuis</name>
    <dbReference type="NCBI Taxonomy" id="28901"/>
    <lineage>
        <taxon>Bacteria</taxon>
        <taxon>Pseudomonadati</taxon>
        <taxon>Pseudomonadota</taxon>
        <taxon>Gammaproteobacteria</taxon>
        <taxon>Enterobacterales</taxon>
        <taxon>Enterobacteriaceae</taxon>
        <taxon>Salmonella</taxon>
    </lineage>
</organism>
<dbReference type="InterPro" id="IPR051401">
    <property type="entry name" value="GtrA_CellWall_Glycosyl"/>
</dbReference>
<evidence type="ECO:0000313" key="11">
    <source>
        <dbReference type="EMBL" id="OEH99434.1"/>
    </source>
</evidence>
<accession>A0A3F3IQN9</accession>
<dbReference type="GO" id="GO:0000271">
    <property type="term" value="P:polysaccharide biosynthetic process"/>
    <property type="evidence" value="ECO:0007669"/>
    <property type="project" value="InterPro"/>
</dbReference>
<name>A0A3F3IQN9_SALER</name>
<dbReference type="Pfam" id="PF04138">
    <property type="entry name" value="GtrA_DPMS_TM"/>
    <property type="match status" value="1"/>
</dbReference>
<comment type="caution">
    <text evidence="11">The sequence shown here is derived from an EMBL/GenBank/DDBJ whole genome shotgun (WGS) entry which is preliminary data.</text>
</comment>
<reference evidence="11" key="1">
    <citation type="submission" date="2016-09" db="EMBL/GenBank/DDBJ databases">
        <title>Whole Genome Sequencing of Salmonella enterica subsp. enterica serovar Nottingham.</title>
        <authorList>
            <person name="Zheng J."/>
            <person name="Wang H."/>
        </authorList>
    </citation>
    <scope>NUCLEOTIDE SEQUENCE [LARGE SCALE GENOMIC DNA]</scope>
    <source>
        <strain evidence="11">CFSAN055411</strain>
    </source>
</reference>
<keyword evidence="5 8" id="KW-0472">Membrane</keyword>
<proteinExistence type="inferred from homology"/>
<comment type="similarity">
    <text evidence="7">Belongs to the gtrA family.</text>
</comment>
<keyword evidence="4 8" id="KW-1133">Transmembrane helix</keyword>
<feature type="transmembrane region" description="Helical" evidence="8">
    <location>
        <begin position="12"/>
        <end position="30"/>
    </location>
</feature>
<dbReference type="RefSeq" id="WP_001603068.1">
    <property type="nucleotide sequence ID" value="NZ_BCOY01000079.1"/>
</dbReference>
<evidence type="ECO:0000256" key="5">
    <source>
        <dbReference type="ARBA" id="ARBA00023136"/>
    </source>
</evidence>
<feature type="transmembrane region" description="Helical" evidence="8">
    <location>
        <begin position="65"/>
        <end position="84"/>
    </location>
</feature>
<evidence type="ECO:0000256" key="2">
    <source>
        <dbReference type="ARBA" id="ARBA00022448"/>
    </source>
</evidence>
<dbReference type="InterPro" id="IPR007267">
    <property type="entry name" value="GtrA_DPMS_TM"/>
</dbReference>
<feature type="transmembrane region" description="Helical" evidence="8">
    <location>
        <begin position="90"/>
        <end position="110"/>
    </location>
</feature>
<evidence type="ECO:0000256" key="7">
    <source>
        <dbReference type="PIRNR" id="PIRNR006298"/>
    </source>
</evidence>